<dbReference type="EMBL" id="CP031395">
    <property type="protein sequence ID" value="QBK03745.1"/>
    <property type="molecule type" value="Genomic_DNA"/>
</dbReference>
<accession>A0A4P6UI94</accession>
<dbReference type="RefSeq" id="WP_131277683.1">
    <property type="nucleotide sequence ID" value="NZ_CP031395.1"/>
</dbReference>
<dbReference type="Proteomes" id="UP000292939">
    <property type="component" value="Chromosome"/>
</dbReference>
<dbReference type="OrthoDB" id="7605225at2"/>
<dbReference type="AlphaFoldDB" id="A0A4P6UI94"/>
<evidence type="ECO:0000313" key="2">
    <source>
        <dbReference type="Proteomes" id="UP000292939"/>
    </source>
</evidence>
<name>A0A4P6UI94_9BURK</name>
<evidence type="ECO:0000313" key="1">
    <source>
        <dbReference type="EMBL" id="QBK03745.1"/>
    </source>
</evidence>
<sequence length="254" mass="28240">MKLHRIRFSISDLRTIPDDERPLLIALAFAINEITVLNKLVAISSHISSGPTWVVQAELAQAMILARTLFGKLSEFWALVQKGYLKSPLSSRYEGILPESACKSLASLKQHFGKKSLTNTIRNTMAFHFSLEHAGAEMPTELPGEELSIYMHPSVGNSLYQFAELLMNFSLYEKIAPTNPEKAAHAVFEELSKVVGDASDFGQWLIIEILARSLGDARLQALLDTVDVPTPPSYLSLSLPFYFEMPAPSPTYRV</sequence>
<protein>
    <submittedName>
        <fullName evidence="1">Uncharacterized protein</fullName>
    </submittedName>
</protein>
<dbReference type="KEGG" id="hgr:DW355_02225"/>
<gene>
    <name evidence="1" type="ORF">DW355_02225</name>
</gene>
<reference evidence="1 2" key="1">
    <citation type="submission" date="2018-07" db="EMBL/GenBank/DDBJ databases">
        <title>Exploring interactions and the metabolic potential of the ultra-small soil bacteria Hylemonella gracilis.</title>
        <authorList>
            <person name="Tyc O."/>
            <person name="Kulkarni P."/>
            <person name="Gawehns F."/>
            <person name="Hundscheid M."/>
            <person name="Zweers H."/>
            <person name="Garbeva P."/>
        </authorList>
    </citation>
    <scope>NUCLEOTIDE SEQUENCE [LARGE SCALE GENOMIC DNA]</scope>
    <source>
        <strain evidence="1 2">NS1</strain>
    </source>
</reference>
<organism evidence="1 2">
    <name type="scientific">Hylemonella gracilis</name>
    <dbReference type="NCBI Taxonomy" id="80880"/>
    <lineage>
        <taxon>Bacteria</taxon>
        <taxon>Pseudomonadati</taxon>
        <taxon>Pseudomonadota</taxon>
        <taxon>Betaproteobacteria</taxon>
        <taxon>Burkholderiales</taxon>
        <taxon>Comamonadaceae</taxon>
        <taxon>Hylemonella</taxon>
    </lineage>
</organism>
<proteinExistence type="predicted"/>